<dbReference type="GO" id="GO:0003700">
    <property type="term" value="F:DNA-binding transcription factor activity"/>
    <property type="evidence" value="ECO:0007669"/>
    <property type="project" value="InterPro"/>
</dbReference>
<evidence type="ECO:0000313" key="6">
    <source>
        <dbReference type="Proteomes" id="UP000252669"/>
    </source>
</evidence>
<dbReference type="InterPro" id="IPR053142">
    <property type="entry name" value="PchR_regulatory_protein"/>
</dbReference>
<dbReference type="Gene3D" id="1.10.10.60">
    <property type="entry name" value="Homeodomain-like"/>
    <property type="match status" value="1"/>
</dbReference>
<dbReference type="InterPro" id="IPR018060">
    <property type="entry name" value="HTH_AraC"/>
</dbReference>
<keyword evidence="6" id="KW-1185">Reference proteome</keyword>
<evidence type="ECO:0000256" key="1">
    <source>
        <dbReference type="ARBA" id="ARBA00023015"/>
    </source>
</evidence>
<dbReference type="RefSeq" id="WP_113894305.1">
    <property type="nucleotide sequence ID" value="NZ_JANJGA010000009.1"/>
</dbReference>
<dbReference type="Pfam" id="PF12833">
    <property type="entry name" value="HTH_18"/>
    <property type="match status" value="1"/>
</dbReference>
<sequence length="316" mass="36805">MSSNETIFQFCDNQGMMFLPKEKVEFSIFDKKVVDDVYFVKANLTLKDDITVQSKSQVDGILLDFNLIGDVSYKSKIHNYGFSTSNNRTDIELIKEESSESKAKRGEINKISLIVKKDFLVKNLPLNKKSDYVLNALEKNSCQELLKSEATNFLTNKILNQLYHFDMYEGNLGDIFLQSKVLELLYCEFFELFKEKTISKNSIVKFDEKDIQALYKAKELILSLQEDFTISTLSKKVALNEFKLKTGFKKYFNTSPGNLMIEQKMLKAKQLLETGEYNINEVSIILGYKYQQSFTATFNKYFRFNPKELLKIKKYY</sequence>
<dbReference type="PANTHER" id="PTHR47893:SF1">
    <property type="entry name" value="REGULATORY PROTEIN PCHR"/>
    <property type="match status" value="1"/>
</dbReference>
<dbReference type="InterPro" id="IPR009057">
    <property type="entry name" value="Homeodomain-like_sf"/>
</dbReference>
<comment type="caution">
    <text evidence="5">The sequence shown here is derived from an EMBL/GenBank/DDBJ whole genome shotgun (WGS) entry which is preliminary data.</text>
</comment>
<dbReference type="PROSITE" id="PS01124">
    <property type="entry name" value="HTH_ARAC_FAMILY_2"/>
    <property type="match status" value="1"/>
</dbReference>
<keyword evidence="1" id="KW-0805">Transcription regulation</keyword>
<accession>A0A366MU62</accession>
<protein>
    <recommendedName>
        <fullName evidence="4">HTH araC/xylS-type domain-containing protein</fullName>
    </recommendedName>
</protein>
<dbReference type="SMART" id="SM00342">
    <property type="entry name" value="HTH_ARAC"/>
    <property type="match status" value="1"/>
</dbReference>
<dbReference type="SUPFAM" id="SSF46689">
    <property type="entry name" value="Homeodomain-like"/>
    <property type="match status" value="1"/>
</dbReference>
<dbReference type="Proteomes" id="UP000252669">
    <property type="component" value="Unassembled WGS sequence"/>
</dbReference>
<organism evidence="5 6">
    <name type="scientific">Aliarcobacter vitoriensis</name>
    <dbReference type="NCBI Taxonomy" id="2011099"/>
    <lineage>
        <taxon>Bacteria</taxon>
        <taxon>Pseudomonadati</taxon>
        <taxon>Campylobacterota</taxon>
        <taxon>Epsilonproteobacteria</taxon>
        <taxon>Campylobacterales</taxon>
        <taxon>Arcobacteraceae</taxon>
        <taxon>Aliarcobacter</taxon>
    </lineage>
</organism>
<proteinExistence type="predicted"/>
<evidence type="ECO:0000259" key="4">
    <source>
        <dbReference type="PROSITE" id="PS01124"/>
    </source>
</evidence>
<dbReference type="OrthoDB" id="9802263at2"/>
<dbReference type="EMBL" id="PDKB01000008">
    <property type="protein sequence ID" value="RBQ29124.1"/>
    <property type="molecule type" value="Genomic_DNA"/>
</dbReference>
<gene>
    <name evidence="5" type="ORF">CRU91_05950</name>
</gene>
<dbReference type="GO" id="GO:0043565">
    <property type="term" value="F:sequence-specific DNA binding"/>
    <property type="evidence" value="ECO:0007669"/>
    <property type="project" value="InterPro"/>
</dbReference>
<keyword evidence="3" id="KW-0804">Transcription</keyword>
<evidence type="ECO:0000256" key="3">
    <source>
        <dbReference type="ARBA" id="ARBA00023163"/>
    </source>
</evidence>
<dbReference type="InterPro" id="IPR018062">
    <property type="entry name" value="HTH_AraC-typ_CS"/>
</dbReference>
<dbReference type="PANTHER" id="PTHR47893">
    <property type="entry name" value="REGULATORY PROTEIN PCHR"/>
    <property type="match status" value="1"/>
</dbReference>
<dbReference type="PROSITE" id="PS00041">
    <property type="entry name" value="HTH_ARAC_FAMILY_1"/>
    <property type="match status" value="1"/>
</dbReference>
<feature type="domain" description="HTH araC/xylS-type" evidence="4">
    <location>
        <begin position="223"/>
        <end position="312"/>
    </location>
</feature>
<keyword evidence="2" id="KW-0238">DNA-binding</keyword>
<reference evidence="5 6" key="1">
    <citation type="submission" date="2017-10" db="EMBL/GenBank/DDBJ databases">
        <title>Genomics of the genus Arcobacter.</title>
        <authorList>
            <person name="Perez-Cataluna A."/>
            <person name="Figueras M.J."/>
        </authorList>
    </citation>
    <scope>NUCLEOTIDE SEQUENCE [LARGE SCALE GENOMIC DNA]</scope>
    <source>
        <strain evidence="5 6">CECT 9230</strain>
    </source>
</reference>
<dbReference type="AlphaFoldDB" id="A0A366MU62"/>
<name>A0A366MU62_9BACT</name>
<evidence type="ECO:0000256" key="2">
    <source>
        <dbReference type="ARBA" id="ARBA00023125"/>
    </source>
</evidence>
<evidence type="ECO:0000313" key="5">
    <source>
        <dbReference type="EMBL" id="RBQ29124.1"/>
    </source>
</evidence>